<dbReference type="OrthoDB" id="9999863at2759"/>
<dbReference type="PANTHER" id="PTHR31064:SF30">
    <property type="entry name" value="HIGH-AFFINITY POTASSIUM TRANSPORT PROTEIN-RELATED"/>
    <property type="match status" value="1"/>
</dbReference>
<name>A0A0C3S1F1_PHLG1</name>
<feature type="transmembrane region" description="Helical" evidence="8">
    <location>
        <begin position="374"/>
        <end position="393"/>
    </location>
</feature>
<evidence type="ECO:0000256" key="4">
    <source>
        <dbReference type="ARBA" id="ARBA00022989"/>
    </source>
</evidence>
<dbReference type="GO" id="GO:0140107">
    <property type="term" value="F:high-affinity potassium ion transmembrane transporter activity"/>
    <property type="evidence" value="ECO:0007669"/>
    <property type="project" value="TreeGrafter"/>
</dbReference>
<proteinExistence type="predicted"/>
<evidence type="ECO:0000256" key="5">
    <source>
        <dbReference type="ARBA" id="ARBA00023065"/>
    </source>
</evidence>
<reference evidence="9 10" key="1">
    <citation type="journal article" date="2014" name="PLoS Genet.">
        <title>Analysis of the Phlebiopsis gigantea genome, transcriptome and secretome provides insight into its pioneer colonization strategies of wood.</title>
        <authorList>
            <person name="Hori C."/>
            <person name="Ishida T."/>
            <person name="Igarashi K."/>
            <person name="Samejima M."/>
            <person name="Suzuki H."/>
            <person name="Master E."/>
            <person name="Ferreira P."/>
            <person name="Ruiz-Duenas F.J."/>
            <person name="Held B."/>
            <person name="Canessa P."/>
            <person name="Larrondo L.F."/>
            <person name="Schmoll M."/>
            <person name="Druzhinina I.S."/>
            <person name="Kubicek C.P."/>
            <person name="Gaskell J.A."/>
            <person name="Kersten P."/>
            <person name="St John F."/>
            <person name="Glasner J."/>
            <person name="Sabat G."/>
            <person name="Splinter BonDurant S."/>
            <person name="Syed K."/>
            <person name="Yadav J."/>
            <person name="Mgbeahuruike A.C."/>
            <person name="Kovalchuk A."/>
            <person name="Asiegbu F.O."/>
            <person name="Lackner G."/>
            <person name="Hoffmeister D."/>
            <person name="Rencoret J."/>
            <person name="Gutierrez A."/>
            <person name="Sun H."/>
            <person name="Lindquist E."/>
            <person name="Barry K."/>
            <person name="Riley R."/>
            <person name="Grigoriev I.V."/>
            <person name="Henrissat B."/>
            <person name="Kues U."/>
            <person name="Berka R.M."/>
            <person name="Martinez A.T."/>
            <person name="Covert S.F."/>
            <person name="Blanchette R.A."/>
            <person name="Cullen D."/>
        </authorList>
    </citation>
    <scope>NUCLEOTIDE SEQUENCE [LARGE SCALE GENOMIC DNA]</scope>
    <source>
        <strain evidence="9 10">11061_1 CR5-6</strain>
    </source>
</reference>
<dbReference type="InterPro" id="IPR051143">
    <property type="entry name" value="TrkH_K-transport"/>
</dbReference>
<feature type="transmembrane region" description="Helical" evidence="8">
    <location>
        <begin position="39"/>
        <end position="60"/>
    </location>
</feature>
<comment type="subcellular location">
    <subcellularLocation>
        <location evidence="1">Membrane</location>
        <topology evidence="1">Multi-pass membrane protein</topology>
    </subcellularLocation>
</comment>
<evidence type="ECO:0000256" key="6">
    <source>
        <dbReference type="ARBA" id="ARBA00023136"/>
    </source>
</evidence>
<feature type="region of interest" description="Disordered" evidence="7">
    <location>
        <begin position="143"/>
        <end position="167"/>
    </location>
</feature>
<keyword evidence="4 8" id="KW-1133">Transmembrane helix</keyword>
<keyword evidence="10" id="KW-1185">Reference proteome</keyword>
<evidence type="ECO:0000256" key="7">
    <source>
        <dbReference type="SAM" id="MobiDB-lite"/>
    </source>
</evidence>
<keyword evidence="6 8" id="KW-0472">Membrane</keyword>
<accession>A0A0C3S1F1</accession>
<feature type="compositionally biased region" description="Polar residues" evidence="7">
    <location>
        <begin position="678"/>
        <end position="691"/>
    </location>
</feature>
<keyword evidence="3 8" id="KW-0812">Transmembrane</keyword>
<feature type="transmembrane region" description="Helical" evidence="8">
    <location>
        <begin position="474"/>
        <end position="498"/>
    </location>
</feature>
<evidence type="ECO:0000256" key="2">
    <source>
        <dbReference type="ARBA" id="ARBA00022448"/>
    </source>
</evidence>
<dbReference type="GO" id="GO:0005886">
    <property type="term" value="C:plasma membrane"/>
    <property type="evidence" value="ECO:0007669"/>
    <property type="project" value="TreeGrafter"/>
</dbReference>
<dbReference type="AlphaFoldDB" id="A0A0C3S1F1"/>
<gene>
    <name evidence="9" type="ORF">PHLGIDRAFT_78124</name>
</gene>
<dbReference type="EMBL" id="KN840634">
    <property type="protein sequence ID" value="KIP03092.1"/>
    <property type="molecule type" value="Genomic_DNA"/>
</dbReference>
<protein>
    <recommendedName>
        <fullName evidence="11">Potassium transport protein</fullName>
    </recommendedName>
</protein>
<evidence type="ECO:0000313" key="10">
    <source>
        <dbReference type="Proteomes" id="UP000053257"/>
    </source>
</evidence>
<dbReference type="STRING" id="745531.A0A0C3S1F1"/>
<feature type="region of interest" description="Disordered" evidence="7">
    <location>
        <begin position="653"/>
        <end position="691"/>
    </location>
</feature>
<evidence type="ECO:0000256" key="1">
    <source>
        <dbReference type="ARBA" id="ARBA00004141"/>
    </source>
</evidence>
<dbReference type="GO" id="GO:1990573">
    <property type="term" value="P:potassium ion import across plasma membrane"/>
    <property type="evidence" value="ECO:0007669"/>
    <property type="project" value="TreeGrafter"/>
</dbReference>
<keyword evidence="5" id="KW-0406">Ion transport</keyword>
<feature type="transmembrane region" description="Helical" evidence="8">
    <location>
        <begin position="552"/>
        <end position="569"/>
    </location>
</feature>
<feature type="transmembrane region" description="Helical" evidence="8">
    <location>
        <begin position="72"/>
        <end position="92"/>
    </location>
</feature>
<dbReference type="PANTHER" id="PTHR31064">
    <property type="entry name" value="POTASSIUM TRANSPORT PROTEIN DDB_G0292412-RELATED"/>
    <property type="match status" value="1"/>
</dbReference>
<feature type="transmembrane region" description="Helical" evidence="8">
    <location>
        <begin position="581"/>
        <end position="603"/>
    </location>
</feature>
<evidence type="ECO:0000256" key="8">
    <source>
        <dbReference type="SAM" id="Phobius"/>
    </source>
</evidence>
<dbReference type="Proteomes" id="UP000053257">
    <property type="component" value="Unassembled WGS sequence"/>
</dbReference>
<keyword evidence="2" id="KW-0813">Transport</keyword>
<dbReference type="InterPro" id="IPR003445">
    <property type="entry name" value="Cat_transpt"/>
</dbReference>
<evidence type="ECO:0000313" key="9">
    <source>
        <dbReference type="EMBL" id="KIP03092.1"/>
    </source>
</evidence>
<feature type="transmembrane region" description="Helical" evidence="8">
    <location>
        <begin position="336"/>
        <end position="354"/>
    </location>
</feature>
<feature type="compositionally biased region" description="Basic and acidic residues" evidence="7">
    <location>
        <begin position="156"/>
        <end position="167"/>
    </location>
</feature>
<evidence type="ECO:0008006" key="11">
    <source>
        <dbReference type="Google" id="ProtNLM"/>
    </source>
</evidence>
<sequence>MLQSVNKHLNFYRIHLLSFIIIPVVFAGIFYASNGRFRIAYMDAVFVCVSAATGTGLSTIDLSSLTAWQQTILVILEIAGNQVFVSWIVVYTRRQVTLFCWRRTGQSTWSSPRYYFRNYLGHVVGLEIERTLTRRETYRTTHPHLPQHNLHLAPPAREESQHAQDRKRAIHISKDMVVRRTDIEPRPVDPNGVPSAAVSSPTLERANTLRRRAWSAAVAAAVGEQPPVQDGRGVFGGFPGPAEVLGLTSQRLLPELHHTLQQTFTMPRTATLVPASMDATSTVLENVPPAREVPYLSFRADVGKNSRFKRLNEDQLLEVGGVEYSALNALMWIVPLYYFGLMLIAIIIITPYMYLPQWRETYLPPNQHRKISPIWFSIFQIAGAYANTGMSLVDQSMQPFRKAYLLIFILFFCVLAGNTAFVSHSSLMQHFPSFMLLSANLILNIGNSATEAIPIGERIALAVLSSAAVRSAGFQGIAVATLAPAVQVLYLIMMYIAVYPIAMSVRSTNVYEENSLGIYPEEEDNDEDTLDINEKRVQIWGRHLMRHLRHQLSFDMWWLAATLFLLCIIERDSLMNTNNATWFNIFALIFEIVSGYGTVGLSLGIPTANYSLSGAFHRLSKLILCVVMIRGRHRGLPVALDRSVMLPREFRQHTTEAQAGQPGLSESSVPTEVRPGSDASTPTAVSSEEQR</sequence>
<feature type="transmembrane region" description="Helical" evidence="8">
    <location>
        <begin position="405"/>
        <end position="427"/>
    </location>
</feature>
<dbReference type="GO" id="GO:0030007">
    <property type="term" value="P:intracellular potassium ion homeostasis"/>
    <property type="evidence" value="ECO:0007669"/>
    <property type="project" value="TreeGrafter"/>
</dbReference>
<dbReference type="Pfam" id="PF02386">
    <property type="entry name" value="TrkH"/>
    <property type="match status" value="2"/>
</dbReference>
<organism evidence="9 10">
    <name type="scientific">Phlebiopsis gigantea (strain 11061_1 CR5-6)</name>
    <name type="common">White-rot fungus</name>
    <name type="synonym">Peniophora gigantea</name>
    <dbReference type="NCBI Taxonomy" id="745531"/>
    <lineage>
        <taxon>Eukaryota</taxon>
        <taxon>Fungi</taxon>
        <taxon>Dikarya</taxon>
        <taxon>Basidiomycota</taxon>
        <taxon>Agaricomycotina</taxon>
        <taxon>Agaricomycetes</taxon>
        <taxon>Polyporales</taxon>
        <taxon>Phanerochaetaceae</taxon>
        <taxon>Phlebiopsis</taxon>
    </lineage>
</organism>
<feature type="transmembrane region" description="Helical" evidence="8">
    <location>
        <begin position="12"/>
        <end position="32"/>
    </location>
</feature>
<evidence type="ECO:0000256" key="3">
    <source>
        <dbReference type="ARBA" id="ARBA00022692"/>
    </source>
</evidence>
<dbReference type="HOGENOM" id="CLU_005947_3_0_1"/>